<keyword evidence="10" id="KW-1185">Reference proteome</keyword>
<keyword evidence="7" id="KW-0819">tRNA processing</keyword>
<evidence type="ECO:0000256" key="5">
    <source>
        <dbReference type="ARBA" id="ARBA00020265"/>
    </source>
</evidence>
<gene>
    <name evidence="9" type="ORF">PR048_019535</name>
</gene>
<dbReference type="EMBL" id="JARBHB010000007">
    <property type="protein sequence ID" value="KAJ8878932.1"/>
    <property type="molecule type" value="Genomic_DNA"/>
</dbReference>
<dbReference type="Pfam" id="PF05625">
    <property type="entry name" value="PAXNEB"/>
    <property type="match status" value="1"/>
</dbReference>
<dbReference type="PANTHER" id="PTHR12896">
    <property type="entry name" value="PAX6 NEIGHBOR PROTEIN PAXNEB"/>
    <property type="match status" value="1"/>
</dbReference>
<proteinExistence type="inferred from homology"/>
<dbReference type="InterPro" id="IPR008728">
    <property type="entry name" value="Elongator_complex_protein_4"/>
</dbReference>
<evidence type="ECO:0000313" key="9">
    <source>
        <dbReference type="EMBL" id="KAJ8878932.1"/>
    </source>
</evidence>
<comment type="caution">
    <text evidence="9">The sequence shown here is derived from an EMBL/GenBank/DDBJ whole genome shotgun (WGS) entry which is preliminary data.</text>
</comment>
<dbReference type="PANTHER" id="PTHR12896:SF1">
    <property type="entry name" value="ELONGATOR COMPLEX PROTEIN 4"/>
    <property type="match status" value="1"/>
</dbReference>
<evidence type="ECO:0000256" key="3">
    <source>
        <dbReference type="ARBA" id="ARBA00005043"/>
    </source>
</evidence>
<reference evidence="9 10" key="1">
    <citation type="submission" date="2023-02" db="EMBL/GenBank/DDBJ databases">
        <title>LHISI_Scaffold_Assembly.</title>
        <authorList>
            <person name="Stuart O.P."/>
            <person name="Cleave R."/>
            <person name="Magrath M.J.L."/>
            <person name="Mikheyev A.S."/>
        </authorList>
    </citation>
    <scope>NUCLEOTIDE SEQUENCE [LARGE SCALE GENOMIC DNA]</scope>
    <source>
        <strain evidence="9">Daus_M_001</strain>
        <tissue evidence="9">Leg muscle</tissue>
    </source>
</reference>
<sequence>MGFLAGFSNPAYRDLLDMVQQRITAGSFGVLDAVEKRNVLRLAVLSLGSPLWYSSPTDLQLFLYCLRALLRSAYAICMVTIPSHLFQVTALSFDTILLSSSTYCIHNSVLNSVIKVVQFAL</sequence>
<organism evidence="9 10">
    <name type="scientific">Dryococelus australis</name>
    <dbReference type="NCBI Taxonomy" id="614101"/>
    <lineage>
        <taxon>Eukaryota</taxon>
        <taxon>Metazoa</taxon>
        <taxon>Ecdysozoa</taxon>
        <taxon>Arthropoda</taxon>
        <taxon>Hexapoda</taxon>
        <taxon>Insecta</taxon>
        <taxon>Pterygota</taxon>
        <taxon>Neoptera</taxon>
        <taxon>Polyneoptera</taxon>
        <taxon>Phasmatodea</taxon>
        <taxon>Verophasmatodea</taxon>
        <taxon>Anareolatae</taxon>
        <taxon>Phasmatidae</taxon>
        <taxon>Eurycanthinae</taxon>
        <taxon>Dryococelus</taxon>
    </lineage>
</organism>
<keyword evidence="6" id="KW-0963">Cytoplasm</keyword>
<comment type="similarity">
    <text evidence="4">Belongs to the ELP4 family.</text>
</comment>
<evidence type="ECO:0000313" key="10">
    <source>
        <dbReference type="Proteomes" id="UP001159363"/>
    </source>
</evidence>
<evidence type="ECO:0000256" key="8">
    <source>
        <dbReference type="ARBA" id="ARBA00023242"/>
    </source>
</evidence>
<comment type="subcellular location">
    <subcellularLocation>
        <location evidence="2">Cytoplasm</location>
    </subcellularLocation>
    <subcellularLocation>
        <location evidence="1">Nucleus</location>
    </subcellularLocation>
</comment>
<name>A0ABQ9H3T8_9NEOP</name>
<dbReference type="Proteomes" id="UP001159363">
    <property type="component" value="Chromosome 6"/>
</dbReference>
<evidence type="ECO:0000256" key="1">
    <source>
        <dbReference type="ARBA" id="ARBA00004123"/>
    </source>
</evidence>
<evidence type="ECO:0000256" key="4">
    <source>
        <dbReference type="ARBA" id="ARBA00007573"/>
    </source>
</evidence>
<evidence type="ECO:0000256" key="2">
    <source>
        <dbReference type="ARBA" id="ARBA00004496"/>
    </source>
</evidence>
<keyword evidence="8" id="KW-0539">Nucleus</keyword>
<dbReference type="Gene3D" id="3.40.50.300">
    <property type="entry name" value="P-loop containing nucleotide triphosphate hydrolases"/>
    <property type="match status" value="1"/>
</dbReference>
<dbReference type="InterPro" id="IPR027417">
    <property type="entry name" value="P-loop_NTPase"/>
</dbReference>
<evidence type="ECO:0000256" key="7">
    <source>
        <dbReference type="ARBA" id="ARBA00022694"/>
    </source>
</evidence>
<evidence type="ECO:0000256" key="6">
    <source>
        <dbReference type="ARBA" id="ARBA00022490"/>
    </source>
</evidence>
<comment type="pathway">
    <text evidence="3">tRNA modification; 5-methoxycarbonylmethyl-2-thiouridine-tRNA biosynthesis.</text>
</comment>
<protein>
    <recommendedName>
        <fullName evidence="5">Elongator complex protein 4</fullName>
    </recommendedName>
</protein>
<accession>A0ABQ9H3T8</accession>